<keyword evidence="1" id="KW-0812">Transmembrane</keyword>
<evidence type="ECO:0000256" key="1">
    <source>
        <dbReference type="SAM" id="Phobius"/>
    </source>
</evidence>
<evidence type="ECO:0000313" key="2">
    <source>
        <dbReference type="EMBL" id="JAD45732.1"/>
    </source>
</evidence>
<dbReference type="EMBL" id="GBRH01252163">
    <property type="protein sequence ID" value="JAD45732.1"/>
    <property type="molecule type" value="Transcribed_RNA"/>
</dbReference>
<sequence>MRNIILLGKYIVSTFCTMLTRTLLIVLQNL</sequence>
<reference evidence="2" key="2">
    <citation type="journal article" date="2015" name="Data Brief">
        <title>Shoot transcriptome of the giant reed, Arundo donax.</title>
        <authorList>
            <person name="Barrero R.A."/>
            <person name="Guerrero F.D."/>
            <person name="Moolhuijzen P."/>
            <person name="Goolsby J.A."/>
            <person name="Tidwell J."/>
            <person name="Bellgard S.E."/>
            <person name="Bellgard M.I."/>
        </authorList>
    </citation>
    <scope>NUCLEOTIDE SEQUENCE</scope>
    <source>
        <tissue evidence="2">Shoot tissue taken approximately 20 cm above the soil surface</tissue>
    </source>
</reference>
<organism evidence="2">
    <name type="scientific">Arundo donax</name>
    <name type="common">Giant reed</name>
    <name type="synonym">Donax arundinaceus</name>
    <dbReference type="NCBI Taxonomy" id="35708"/>
    <lineage>
        <taxon>Eukaryota</taxon>
        <taxon>Viridiplantae</taxon>
        <taxon>Streptophyta</taxon>
        <taxon>Embryophyta</taxon>
        <taxon>Tracheophyta</taxon>
        <taxon>Spermatophyta</taxon>
        <taxon>Magnoliopsida</taxon>
        <taxon>Liliopsida</taxon>
        <taxon>Poales</taxon>
        <taxon>Poaceae</taxon>
        <taxon>PACMAD clade</taxon>
        <taxon>Arundinoideae</taxon>
        <taxon>Arundineae</taxon>
        <taxon>Arundo</taxon>
    </lineage>
</organism>
<feature type="transmembrane region" description="Helical" evidence="1">
    <location>
        <begin position="7"/>
        <end position="27"/>
    </location>
</feature>
<reference evidence="2" key="1">
    <citation type="submission" date="2014-09" db="EMBL/GenBank/DDBJ databases">
        <authorList>
            <person name="Magalhaes I.L.F."/>
            <person name="Oliveira U."/>
            <person name="Santos F.R."/>
            <person name="Vidigal T.H.D.A."/>
            <person name="Brescovit A.D."/>
            <person name="Santos A.J."/>
        </authorList>
    </citation>
    <scope>NUCLEOTIDE SEQUENCE</scope>
    <source>
        <tissue evidence="2">Shoot tissue taken approximately 20 cm above the soil surface</tissue>
    </source>
</reference>
<keyword evidence="1" id="KW-1133">Transmembrane helix</keyword>
<dbReference type="AlphaFoldDB" id="A0A0A9AF73"/>
<name>A0A0A9AF73_ARUDO</name>
<keyword evidence="1" id="KW-0472">Membrane</keyword>
<proteinExistence type="predicted"/>
<protein>
    <submittedName>
        <fullName evidence="2">Uncharacterized protein</fullName>
    </submittedName>
</protein>
<accession>A0A0A9AF73</accession>